<name>A0ABP8HV52_9GAMM</name>
<evidence type="ECO:0000256" key="2">
    <source>
        <dbReference type="ARBA" id="ARBA00022679"/>
    </source>
</evidence>
<gene>
    <name evidence="3" type="ORF">GCM10023150_05260</name>
</gene>
<keyword evidence="2" id="KW-0808">Transferase</keyword>
<dbReference type="Gene3D" id="3.40.50.2000">
    <property type="entry name" value="Glycogen Phosphorylase B"/>
    <property type="match status" value="2"/>
</dbReference>
<sequence>MITTSTNSPQSICILRLSAIGDVCHAVSSVQALQKTYPQAQVTWVIGKVEEKLIGDLPGVEFVVFDKSLGWKAYRQLKQSMKGRHFDVLLHMQLAFRANLAAFFIPAKTKIGFAKERSKELHSLFVNQHISDSRGYHVLDGFRDFVRAIGVEDSLPTWDIPIPHEAKAWATNFLPKEPFVVISPAASKAERNWNTERYVAISDFCHQLGYQVLLTGGPSSFEKELCANISKASRAYTISLAGQTDLKQLLLTLKKAQLVIAPDSGPAHMAVTQGTPVIGLYAHSNPKRTGPYLYQRFIADAYTKLACDELKIEPDAIPWGYRLKGDNLMQHISAERVCNLIEQAIDFYALEQPLSESPNEGSV</sequence>
<accession>A0ABP8HV52</accession>
<evidence type="ECO:0000256" key="1">
    <source>
        <dbReference type="ARBA" id="ARBA00022676"/>
    </source>
</evidence>
<evidence type="ECO:0000313" key="3">
    <source>
        <dbReference type="EMBL" id="GAA4345148.1"/>
    </source>
</evidence>
<dbReference type="Proteomes" id="UP001501294">
    <property type="component" value="Unassembled WGS sequence"/>
</dbReference>
<evidence type="ECO:0000313" key="4">
    <source>
        <dbReference type="Proteomes" id="UP001501294"/>
    </source>
</evidence>
<reference evidence="4" key="1">
    <citation type="journal article" date="2019" name="Int. J. Syst. Evol. Microbiol.">
        <title>The Global Catalogue of Microorganisms (GCM) 10K type strain sequencing project: providing services to taxonomists for standard genome sequencing and annotation.</title>
        <authorList>
            <consortium name="The Broad Institute Genomics Platform"/>
            <consortium name="The Broad Institute Genome Sequencing Center for Infectious Disease"/>
            <person name="Wu L."/>
            <person name="Ma J."/>
        </authorList>
    </citation>
    <scope>NUCLEOTIDE SEQUENCE [LARGE SCALE GENOMIC DNA]</scope>
    <source>
        <strain evidence="4">JCM 17727</strain>
    </source>
</reference>
<dbReference type="EMBL" id="BAABFU010000001">
    <property type="protein sequence ID" value="GAA4345148.1"/>
    <property type="molecule type" value="Genomic_DNA"/>
</dbReference>
<proteinExistence type="predicted"/>
<dbReference type="PANTHER" id="PTHR30160">
    <property type="entry name" value="TETRAACYLDISACCHARIDE 4'-KINASE-RELATED"/>
    <property type="match status" value="1"/>
</dbReference>
<organism evidence="3 4">
    <name type="scientific">Kangiella taiwanensis</name>
    <dbReference type="NCBI Taxonomy" id="1079179"/>
    <lineage>
        <taxon>Bacteria</taxon>
        <taxon>Pseudomonadati</taxon>
        <taxon>Pseudomonadota</taxon>
        <taxon>Gammaproteobacteria</taxon>
        <taxon>Kangiellales</taxon>
        <taxon>Kangiellaceae</taxon>
        <taxon>Kangiella</taxon>
    </lineage>
</organism>
<dbReference type="RefSeq" id="WP_223577147.1">
    <property type="nucleotide sequence ID" value="NZ_BAABFU010000001.1"/>
</dbReference>
<dbReference type="InterPro" id="IPR002201">
    <property type="entry name" value="Glyco_trans_9"/>
</dbReference>
<dbReference type="CDD" id="cd03789">
    <property type="entry name" value="GT9_LPS_heptosyltransferase"/>
    <property type="match status" value="1"/>
</dbReference>
<dbReference type="PANTHER" id="PTHR30160:SF21">
    <property type="entry name" value="LIPOPOLYSACCHARIDE CORE HEPTOSYLTRANSFERASE OPSX"/>
    <property type="match status" value="1"/>
</dbReference>
<keyword evidence="1" id="KW-0328">Glycosyltransferase</keyword>
<comment type="caution">
    <text evidence="3">The sequence shown here is derived from an EMBL/GenBank/DDBJ whole genome shotgun (WGS) entry which is preliminary data.</text>
</comment>
<dbReference type="InterPro" id="IPR051199">
    <property type="entry name" value="LPS_LOS_Heptosyltrfase"/>
</dbReference>
<keyword evidence="4" id="KW-1185">Reference proteome</keyword>
<dbReference type="SUPFAM" id="SSF53756">
    <property type="entry name" value="UDP-Glycosyltransferase/glycogen phosphorylase"/>
    <property type="match status" value="1"/>
</dbReference>
<protein>
    <submittedName>
        <fullName evidence="3">Glycosyltransferase family 9 protein</fullName>
    </submittedName>
</protein>
<dbReference type="Pfam" id="PF01075">
    <property type="entry name" value="Glyco_transf_9"/>
    <property type="match status" value="1"/>
</dbReference>